<keyword evidence="9" id="KW-1185">Reference proteome</keyword>
<feature type="domain" description="EamA" evidence="7">
    <location>
        <begin position="157"/>
        <end position="287"/>
    </location>
</feature>
<dbReference type="InterPro" id="IPR000620">
    <property type="entry name" value="EamA_dom"/>
</dbReference>
<accession>A0A841L358</accession>
<gene>
    <name evidence="8" type="ORF">FHS79_001261</name>
</gene>
<comment type="caution">
    <text evidence="8">The sequence shown here is derived from an EMBL/GenBank/DDBJ whole genome shotgun (WGS) entry which is preliminary data.</text>
</comment>
<protein>
    <submittedName>
        <fullName evidence="8">Drug/metabolite transporter (DMT)-like permease</fullName>
    </submittedName>
</protein>
<dbReference type="Pfam" id="PF00892">
    <property type="entry name" value="EamA"/>
    <property type="match status" value="1"/>
</dbReference>
<evidence type="ECO:0000256" key="3">
    <source>
        <dbReference type="ARBA" id="ARBA00022692"/>
    </source>
</evidence>
<feature type="transmembrane region" description="Helical" evidence="6">
    <location>
        <begin position="272"/>
        <end position="289"/>
    </location>
</feature>
<dbReference type="RefSeq" id="WP_184197057.1">
    <property type="nucleotide sequence ID" value="NZ_BMOX01000007.1"/>
</dbReference>
<evidence type="ECO:0000256" key="1">
    <source>
        <dbReference type="ARBA" id="ARBA00004651"/>
    </source>
</evidence>
<keyword evidence="2" id="KW-1003">Cell membrane</keyword>
<dbReference type="PANTHER" id="PTHR42920:SF5">
    <property type="entry name" value="EAMA DOMAIN-CONTAINING PROTEIN"/>
    <property type="match status" value="1"/>
</dbReference>
<proteinExistence type="predicted"/>
<dbReference type="Proteomes" id="UP000538147">
    <property type="component" value="Unassembled WGS sequence"/>
</dbReference>
<evidence type="ECO:0000313" key="9">
    <source>
        <dbReference type="Proteomes" id="UP000538147"/>
    </source>
</evidence>
<evidence type="ECO:0000313" key="8">
    <source>
        <dbReference type="EMBL" id="MBB6227097.1"/>
    </source>
</evidence>
<reference evidence="8 9" key="1">
    <citation type="submission" date="2020-08" db="EMBL/GenBank/DDBJ databases">
        <title>Genomic Encyclopedia of Type Strains, Phase IV (KMG-IV): sequencing the most valuable type-strain genomes for metagenomic binning, comparative biology and taxonomic classification.</title>
        <authorList>
            <person name="Goeker M."/>
        </authorList>
    </citation>
    <scope>NUCLEOTIDE SEQUENCE [LARGE SCALE GENOMIC DNA]</scope>
    <source>
        <strain evidence="8 9">DSM 102189</strain>
    </source>
</reference>
<evidence type="ECO:0000259" key="7">
    <source>
        <dbReference type="Pfam" id="PF00892"/>
    </source>
</evidence>
<dbReference type="InterPro" id="IPR037185">
    <property type="entry name" value="EmrE-like"/>
</dbReference>
<dbReference type="InterPro" id="IPR051258">
    <property type="entry name" value="Diverse_Substrate_Transporter"/>
</dbReference>
<dbReference type="AlphaFoldDB" id="A0A841L358"/>
<feature type="transmembrane region" description="Helical" evidence="6">
    <location>
        <begin position="219"/>
        <end position="238"/>
    </location>
</feature>
<feature type="transmembrane region" description="Helical" evidence="6">
    <location>
        <begin position="155"/>
        <end position="174"/>
    </location>
</feature>
<sequence>MSTAAARLVLPAPRLALPAMLVGSAALAFGPWLVRLAETPPITSAFWRLALAVVPLFVLARLTGGPIRLTAASFGLAALAAAFFAADLAAWHLGIMGTTLGNATLLANGATFLLPLWGVVMLGQRLGRPGAAALVLAAIGMALLLGRSAELSSANLRGDLLCLLAAVFYTGYLISVDRLRFSLAALPLLAIVSALAAIMLLPAALVFEGGLAVGHWTPVVALALGSQVFGQGLIVYAISHLRPLVVGLSLLIQPIISATLGALRYGEVPGPLDLAGALLIAGALVLARLKPMPTPPETRPPAP</sequence>
<evidence type="ECO:0000256" key="6">
    <source>
        <dbReference type="SAM" id="Phobius"/>
    </source>
</evidence>
<feature type="transmembrane region" description="Helical" evidence="6">
    <location>
        <begin position="12"/>
        <end position="33"/>
    </location>
</feature>
<comment type="subcellular location">
    <subcellularLocation>
        <location evidence="1">Cell membrane</location>
        <topology evidence="1">Multi-pass membrane protein</topology>
    </subcellularLocation>
</comment>
<dbReference type="GO" id="GO:0005886">
    <property type="term" value="C:plasma membrane"/>
    <property type="evidence" value="ECO:0007669"/>
    <property type="project" value="UniProtKB-SubCell"/>
</dbReference>
<keyword evidence="5 6" id="KW-0472">Membrane</keyword>
<feature type="transmembrane region" description="Helical" evidence="6">
    <location>
        <begin position="130"/>
        <end position="149"/>
    </location>
</feature>
<keyword evidence="3 6" id="KW-0812">Transmembrane</keyword>
<feature type="transmembrane region" description="Helical" evidence="6">
    <location>
        <begin position="186"/>
        <end position="207"/>
    </location>
</feature>
<dbReference type="EMBL" id="JACIIV010000008">
    <property type="protein sequence ID" value="MBB6227097.1"/>
    <property type="molecule type" value="Genomic_DNA"/>
</dbReference>
<feature type="transmembrane region" description="Helical" evidence="6">
    <location>
        <begin position="245"/>
        <end position="266"/>
    </location>
</feature>
<name>A0A841L358_9SPHN</name>
<organism evidence="8 9">
    <name type="scientific">Polymorphobacter multimanifer</name>
    <dbReference type="NCBI Taxonomy" id="1070431"/>
    <lineage>
        <taxon>Bacteria</taxon>
        <taxon>Pseudomonadati</taxon>
        <taxon>Pseudomonadota</taxon>
        <taxon>Alphaproteobacteria</taxon>
        <taxon>Sphingomonadales</taxon>
        <taxon>Sphingosinicellaceae</taxon>
        <taxon>Polymorphobacter</taxon>
    </lineage>
</organism>
<evidence type="ECO:0000256" key="4">
    <source>
        <dbReference type="ARBA" id="ARBA00022989"/>
    </source>
</evidence>
<feature type="transmembrane region" description="Helical" evidence="6">
    <location>
        <begin position="45"/>
        <end position="62"/>
    </location>
</feature>
<evidence type="ECO:0000256" key="5">
    <source>
        <dbReference type="ARBA" id="ARBA00023136"/>
    </source>
</evidence>
<keyword evidence="4 6" id="KW-1133">Transmembrane helix</keyword>
<feature type="transmembrane region" description="Helical" evidence="6">
    <location>
        <begin position="74"/>
        <end position="93"/>
    </location>
</feature>
<dbReference type="SUPFAM" id="SSF103481">
    <property type="entry name" value="Multidrug resistance efflux transporter EmrE"/>
    <property type="match status" value="2"/>
</dbReference>
<feature type="transmembrane region" description="Helical" evidence="6">
    <location>
        <begin position="105"/>
        <end position="123"/>
    </location>
</feature>
<dbReference type="PANTHER" id="PTHR42920">
    <property type="entry name" value="OS03G0707200 PROTEIN-RELATED"/>
    <property type="match status" value="1"/>
</dbReference>
<evidence type="ECO:0000256" key="2">
    <source>
        <dbReference type="ARBA" id="ARBA00022475"/>
    </source>
</evidence>